<feature type="compositionally biased region" description="Basic and acidic residues" evidence="1">
    <location>
        <begin position="328"/>
        <end position="339"/>
    </location>
</feature>
<evidence type="ECO:0000313" key="2">
    <source>
        <dbReference type="EMBL" id="KAF2659087.1"/>
    </source>
</evidence>
<dbReference type="Proteomes" id="UP000799324">
    <property type="component" value="Unassembled WGS sequence"/>
</dbReference>
<evidence type="ECO:0000313" key="3">
    <source>
        <dbReference type="Proteomes" id="UP000799324"/>
    </source>
</evidence>
<proteinExistence type="predicted"/>
<sequence>MDFGVQIVNPCSPGHLSGYFDAFIQDTQAPQQPDTWSTTLMGLYNQRAYLEGLLSKTATTLNALRDKQTRNDRVLLSHPGPRSKKKKMMQNRWRTDKTIQTCENEESVILDCLQVCRNNINTLESMMYSATTGSTAAENDWSVCPSYIDSESTATDFDWNGWGDESLASPFQRPCHHPLVFDEVPPDSCLDVVVANDLGTTRKKPPPLPPRARAPLQFITSPPPPPPNTAHAQMHHSALSPVAVCFEPKAALSKRPALQQNTKPASLDKSSISGLLASKRVQRMQTEQKRRFSDAQLSHVFNSLSGKTTARPSIVESRHNVSWGPEGSGHKAEVEEASRRASLRRMQSF</sequence>
<organism evidence="2 3">
    <name type="scientific">Lophiostoma macrostomum CBS 122681</name>
    <dbReference type="NCBI Taxonomy" id="1314788"/>
    <lineage>
        <taxon>Eukaryota</taxon>
        <taxon>Fungi</taxon>
        <taxon>Dikarya</taxon>
        <taxon>Ascomycota</taxon>
        <taxon>Pezizomycotina</taxon>
        <taxon>Dothideomycetes</taxon>
        <taxon>Pleosporomycetidae</taxon>
        <taxon>Pleosporales</taxon>
        <taxon>Lophiostomataceae</taxon>
        <taxon>Lophiostoma</taxon>
    </lineage>
</organism>
<name>A0A6A6TIQ6_9PLEO</name>
<reference evidence="2" key="1">
    <citation type="journal article" date="2020" name="Stud. Mycol.">
        <title>101 Dothideomycetes genomes: a test case for predicting lifestyles and emergence of pathogens.</title>
        <authorList>
            <person name="Haridas S."/>
            <person name="Albert R."/>
            <person name="Binder M."/>
            <person name="Bloem J."/>
            <person name="Labutti K."/>
            <person name="Salamov A."/>
            <person name="Andreopoulos B."/>
            <person name="Baker S."/>
            <person name="Barry K."/>
            <person name="Bills G."/>
            <person name="Bluhm B."/>
            <person name="Cannon C."/>
            <person name="Castanera R."/>
            <person name="Culley D."/>
            <person name="Daum C."/>
            <person name="Ezra D."/>
            <person name="Gonzalez J."/>
            <person name="Henrissat B."/>
            <person name="Kuo A."/>
            <person name="Liang C."/>
            <person name="Lipzen A."/>
            <person name="Lutzoni F."/>
            <person name="Magnuson J."/>
            <person name="Mondo S."/>
            <person name="Nolan M."/>
            <person name="Ohm R."/>
            <person name="Pangilinan J."/>
            <person name="Park H.-J."/>
            <person name="Ramirez L."/>
            <person name="Alfaro M."/>
            <person name="Sun H."/>
            <person name="Tritt A."/>
            <person name="Yoshinaga Y."/>
            <person name="Zwiers L.-H."/>
            <person name="Turgeon B."/>
            <person name="Goodwin S."/>
            <person name="Spatafora J."/>
            <person name="Crous P."/>
            <person name="Grigoriev I."/>
        </authorList>
    </citation>
    <scope>NUCLEOTIDE SEQUENCE</scope>
    <source>
        <strain evidence="2">CBS 122681</strain>
    </source>
</reference>
<accession>A0A6A6TIQ6</accession>
<keyword evidence="3" id="KW-1185">Reference proteome</keyword>
<feature type="region of interest" description="Disordered" evidence="1">
    <location>
        <begin position="201"/>
        <end position="236"/>
    </location>
</feature>
<protein>
    <submittedName>
        <fullName evidence="2">Uncharacterized protein</fullName>
    </submittedName>
</protein>
<feature type="region of interest" description="Disordered" evidence="1">
    <location>
        <begin position="311"/>
        <end position="349"/>
    </location>
</feature>
<evidence type="ECO:0000256" key="1">
    <source>
        <dbReference type="SAM" id="MobiDB-lite"/>
    </source>
</evidence>
<dbReference type="EMBL" id="MU004309">
    <property type="protein sequence ID" value="KAF2659087.1"/>
    <property type="molecule type" value="Genomic_DNA"/>
</dbReference>
<gene>
    <name evidence="2" type="ORF">K491DRAFT_689471</name>
</gene>
<dbReference type="OrthoDB" id="3904016at2759"/>
<dbReference type="AlphaFoldDB" id="A0A6A6TIQ6"/>